<dbReference type="InterPro" id="IPR035976">
    <property type="entry name" value="Sushi/SCR/CCP_sf"/>
</dbReference>
<dbReference type="EMBL" id="JAIZAY010000007">
    <property type="protein sequence ID" value="KAJ8038233.1"/>
    <property type="molecule type" value="Genomic_DNA"/>
</dbReference>
<evidence type="ECO:0000256" key="2">
    <source>
        <dbReference type="ARBA" id="ARBA00022737"/>
    </source>
</evidence>
<protein>
    <submittedName>
        <fullName evidence="6">Complement C2</fullName>
    </submittedName>
</protein>
<dbReference type="PANTHER" id="PTHR45656:SF4">
    <property type="entry name" value="PROTEIN CBR-CLEC-78"/>
    <property type="match status" value="1"/>
</dbReference>
<keyword evidence="7" id="KW-1185">Reference proteome</keyword>
<evidence type="ECO:0000259" key="5">
    <source>
        <dbReference type="PROSITE" id="PS50923"/>
    </source>
</evidence>
<dbReference type="PANTHER" id="PTHR45656">
    <property type="entry name" value="PROTEIN CBR-CLEC-78"/>
    <property type="match status" value="1"/>
</dbReference>
<keyword evidence="1" id="KW-0732">Signal</keyword>
<dbReference type="InterPro" id="IPR000436">
    <property type="entry name" value="Sushi_SCR_CCP_dom"/>
</dbReference>
<gene>
    <name evidence="6" type="ORF">HOLleu_15594</name>
</gene>
<evidence type="ECO:0000256" key="1">
    <source>
        <dbReference type="ARBA" id="ARBA00022729"/>
    </source>
</evidence>
<feature type="domain" description="Sushi" evidence="5">
    <location>
        <begin position="78"/>
        <end position="140"/>
    </location>
</feature>
<dbReference type="InterPro" id="IPR051277">
    <property type="entry name" value="SEZ6_CSMD_C4BPB_Regulators"/>
</dbReference>
<sequence>MNIFWFTACRPLAPPGNGSIIIHPSGRFIGSEATFLCDDGFELIGNAVRICQANKTWNGIDPTCQKSTAPLGTIPIPATCERLPAPLNGRQIFVQEDGGVVEDTVVIFQCNDGYERTSGNLRRICREDGSWSGFDVVCSPGYKEDFPVLLMAASNSVEQKKLSYMKWKFLQVFMPFLK</sequence>
<keyword evidence="2" id="KW-0677">Repeat</keyword>
<evidence type="ECO:0000313" key="7">
    <source>
        <dbReference type="Proteomes" id="UP001152320"/>
    </source>
</evidence>
<dbReference type="CDD" id="cd00033">
    <property type="entry name" value="CCP"/>
    <property type="match status" value="2"/>
</dbReference>
<dbReference type="SUPFAM" id="SSF57535">
    <property type="entry name" value="Complement control module/SCR domain"/>
    <property type="match status" value="2"/>
</dbReference>
<feature type="disulfide bond" evidence="4">
    <location>
        <begin position="37"/>
        <end position="64"/>
    </location>
</feature>
<keyword evidence="3 4" id="KW-1015">Disulfide bond</keyword>
<accession>A0A9Q1HA96</accession>
<comment type="caution">
    <text evidence="6">The sequence shown here is derived from an EMBL/GenBank/DDBJ whole genome shotgun (WGS) entry which is preliminary data.</text>
</comment>
<feature type="domain" description="Sushi" evidence="5">
    <location>
        <begin position="7"/>
        <end position="66"/>
    </location>
</feature>
<organism evidence="6 7">
    <name type="scientific">Holothuria leucospilota</name>
    <name type="common">Black long sea cucumber</name>
    <name type="synonym">Mertensiothuria leucospilota</name>
    <dbReference type="NCBI Taxonomy" id="206669"/>
    <lineage>
        <taxon>Eukaryota</taxon>
        <taxon>Metazoa</taxon>
        <taxon>Echinodermata</taxon>
        <taxon>Eleutherozoa</taxon>
        <taxon>Echinozoa</taxon>
        <taxon>Holothuroidea</taxon>
        <taxon>Aspidochirotacea</taxon>
        <taxon>Aspidochirotida</taxon>
        <taxon>Holothuriidae</taxon>
        <taxon>Holothuria</taxon>
    </lineage>
</organism>
<proteinExistence type="predicted"/>
<keyword evidence="4" id="KW-0768">Sushi</keyword>
<dbReference type="Gene3D" id="2.10.70.10">
    <property type="entry name" value="Complement Module, domain 1"/>
    <property type="match status" value="2"/>
</dbReference>
<name>A0A9Q1HA96_HOLLE</name>
<comment type="caution">
    <text evidence="4">Lacks conserved residue(s) required for the propagation of feature annotation.</text>
</comment>
<dbReference type="SMART" id="SM00032">
    <property type="entry name" value="CCP"/>
    <property type="match status" value="2"/>
</dbReference>
<evidence type="ECO:0000313" key="6">
    <source>
        <dbReference type="EMBL" id="KAJ8038233.1"/>
    </source>
</evidence>
<evidence type="ECO:0000256" key="3">
    <source>
        <dbReference type="ARBA" id="ARBA00023157"/>
    </source>
</evidence>
<dbReference type="Proteomes" id="UP001152320">
    <property type="component" value="Chromosome 7"/>
</dbReference>
<evidence type="ECO:0000256" key="4">
    <source>
        <dbReference type="PROSITE-ProRule" id="PRU00302"/>
    </source>
</evidence>
<dbReference type="PROSITE" id="PS50923">
    <property type="entry name" value="SUSHI"/>
    <property type="match status" value="2"/>
</dbReference>
<dbReference type="AlphaFoldDB" id="A0A9Q1HA96"/>
<dbReference type="Pfam" id="PF00084">
    <property type="entry name" value="Sushi"/>
    <property type="match status" value="2"/>
</dbReference>
<dbReference type="OrthoDB" id="547680at2759"/>
<reference evidence="6" key="1">
    <citation type="submission" date="2021-10" db="EMBL/GenBank/DDBJ databases">
        <title>Tropical sea cucumber genome reveals ecological adaptation and Cuvierian tubules defense mechanism.</title>
        <authorList>
            <person name="Chen T."/>
        </authorList>
    </citation>
    <scope>NUCLEOTIDE SEQUENCE</scope>
    <source>
        <strain evidence="6">Nanhai2018</strain>
        <tissue evidence="6">Muscle</tissue>
    </source>
</reference>